<dbReference type="PROSITE" id="PS01096">
    <property type="entry name" value="PPIC_PPIASE_1"/>
    <property type="match status" value="1"/>
</dbReference>
<feature type="domain" description="PpiC" evidence="8">
    <location>
        <begin position="174"/>
        <end position="265"/>
    </location>
</feature>
<dbReference type="Pfam" id="PF13145">
    <property type="entry name" value="Rotamase_2"/>
    <property type="match status" value="1"/>
</dbReference>
<feature type="signal peptide" evidence="7">
    <location>
        <begin position="1"/>
        <end position="23"/>
    </location>
</feature>
<dbReference type="KEGG" id="hcv:FTV88_2614"/>
<keyword evidence="3 7" id="KW-0732">Signal</keyword>
<protein>
    <recommendedName>
        <fullName evidence="2">peptidylprolyl isomerase</fullName>
        <ecNumber evidence="2">5.2.1.8</ecNumber>
    </recommendedName>
</protein>
<evidence type="ECO:0000256" key="4">
    <source>
        <dbReference type="ARBA" id="ARBA00023110"/>
    </source>
</evidence>
<dbReference type="Proteomes" id="UP000366051">
    <property type="component" value="Chromosome"/>
</dbReference>
<dbReference type="PROSITE" id="PS50198">
    <property type="entry name" value="PPIC_PPIASE_2"/>
    <property type="match status" value="1"/>
</dbReference>
<evidence type="ECO:0000313" key="9">
    <source>
        <dbReference type="EMBL" id="QGG48707.1"/>
    </source>
</evidence>
<dbReference type="GO" id="GO:0003755">
    <property type="term" value="F:peptidyl-prolyl cis-trans isomerase activity"/>
    <property type="evidence" value="ECO:0007669"/>
    <property type="project" value="UniProtKB-KW"/>
</dbReference>
<dbReference type="PROSITE" id="PS51257">
    <property type="entry name" value="PROKAR_LIPOPROTEIN"/>
    <property type="match status" value="1"/>
</dbReference>
<dbReference type="InterPro" id="IPR046357">
    <property type="entry name" value="PPIase_dom_sf"/>
</dbReference>
<keyword evidence="4 6" id="KW-0697">Rotamase</keyword>
<dbReference type="PANTHER" id="PTHR47245:SF1">
    <property type="entry name" value="FOLDASE PROTEIN PRSA"/>
    <property type="match status" value="1"/>
</dbReference>
<dbReference type="SUPFAM" id="SSF54534">
    <property type="entry name" value="FKBP-like"/>
    <property type="match status" value="1"/>
</dbReference>
<dbReference type="EMBL" id="CP045875">
    <property type="protein sequence ID" value="QGG48707.1"/>
    <property type="molecule type" value="Genomic_DNA"/>
</dbReference>
<evidence type="ECO:0000256" key="2">
    <source>
        <dbReference type="ARBA" id="ARBA00013194"/>
    </source>
</evidence>
<dbReference type="InterPro" id="IPR027304">
    <property type="entry name" value="Trigger_fact/SurA_dom_sf"/>
</dbReference>
<dbReference type="InterPro" id="IPR050245">
    <property type="entry name" value="PrsA_foldase"/>
</dbReference>
<gene>
    <name evidence="9" type="ORF">FTV88_2614</name>
</gene>
<proteinExistence type="predicted"/>
<dbReference type="AlphaFoldDB" id="A0A5Q2N1L5"/>
<dbReference type="PANTHER" id="PTHR47245">
    <property type="entry name" value="PEPTIDYLPROLYL ISOMERASE"/>
    <property type="match status" value="1"/>
</dbReference>
<keyword evidence="5 6" id="KW-0413">Isomerase</keyword>
<evidence type="ECO:0000256" key="6">
    <source>
        <dbReference type="PROSITE-ProRule" id="PRU00278"/>
    </source>
</evidence>
<organism evidence="9 10">
    <name type="scientific">Heliorestis convoluta</name>
    <dbReference type="NCBI Taxonomy" id="356322"/>
    <lineage>
        <taxon>Bacteria</taxon>
        <taxon>Bacillati</taxon>
        <taxon>Bacillota</taxon>
        <taxon>Clostridia</taxon>
        <taxon>Eubacteriales</taxon>
        <taxon>Heliobacteriaceae</taxon>
        <taxon>Heliorestis</taxon>
    </lineage>
</organism>
<reference evidence="10" key="1">
    <citation type="submission" date="2019-11" db="EMBL/GenBank/DDBJ databases">
        <title>Genome sequence of Heliorestis convoluta strain HH, an alkaliphilic and minimalistic phototrophic bacterium from a soda lake in Egypt.</title>
        <authorList>
            <person name="Dewey E.D."/>
            <person name="Stokes L.M."/>
            <person name="Burchell B.M."/>
            <person name="Shaffer K.N."/>
            <person name="Huntington A.M."/>
            <person name="Baker J.M."/>
            <person name="Nadendla S."/>
            <person name="Giglio M.G."/>
            <person name="Touchman J.W."/>
            <person name="Blankenship R.E."/>
            <person name="Madigan M.T."/>
            <person name="Sattley W.M."/>
        </authorList>
    </citation>
    <scope>NUCLEOTIDE SEQUENCE [LARGE SCALE GENOMIC DNA]</scope>
    <source>
        <strain evidence="10">HH</strain>
    </source>
</reference>
<evidence type="ECO:0000256" key="1">
    <source>
        <dbReference type="ARBA" id="ARBA00000971"/>
    </source>
</evidence>
<dbReference type="EC" id="5.2.1.8" evidence="2"/>
<evidence type="ECO:0000256" key="5">
    <source>
        <dbReference type="ARBA" id="ARBA00023235"/>
    </source>
</evidence>
<feature type="chain" id="PRO_5039717751" description="peptidylprolyl isomerase" evidence="7">
    <location>
        <begin position="24"/>
        <end position="312"/>
    </location>
</feature>
<keyword evidence="10" id="KW-1185">Reference proteome</keyword>
<dbReference type="Pfam" id="PF13624">
    <property type="entry name" value="SurA_N_3"/>
    <property type="match status" value="1"/>
</dbReference>
<dbReference type="InterPro" id="IPR023058">
    <property type="entry name" value="PPIase_PpiC_CS"/>
</dbReference>
<evidence type="ECO:0000313" key="10">
    <source>
        <dbReference type="Proteomes" id="UP000366051"/>
    </source>
</evidence>
<evidence type="ECO:0000259" key="8">
    <source>
        <dbReference type="PROSITE" id="PS50198"/>
    </source>
</evidence>
<evidence type="ECO:0000256" key="7">
    <source>
        <dbReference type="SAM" id="SignalP"/>
    </source>
</evidence>
<name>A0A5Q2N1L5_9FIRM</name>
<dbReference type="Gene3D" id="1.10.4030.10">
    <property type="entry name" value="Porin chaperone SurA, peptide-binding domain"/>
    <property type="match status" value="1"/>
</dbReference>
<accession>A0A5Q2N1L5</accession>
<dbReference type="InterPro" id="IPR000297">
    <property type="entry name" value="PPIase_PpiC"/>
</dbReference>
<dbReference type="SUPFAM" id="SSF109998">
    <property type="entry name" value="Triger factor/SurA peptide-binding domain-like"/>
    <property type="match status" value="1"/>
</dbReference>
<sequence length="312" mass="36200">MLKKYLRLYMGVLIALLSLTLLAGCSGNSVVATVNGESLYRHELDKRVDRYKMELAARGVTENNKDMIAMMEQQELERMIEEKLYEQEAIKLNIQVTDEQVEEELAKEKMRFQSEEEYLAALQQVELTDQEFREIIREGIMLYELFEHITADIEVSEEDMRQYYEAHPEKFVEPEQVEASHILVESEEEAREIIAQLRAGANFAQLAKDTSIDQVSGERGGELGFFTREDMVEEFANAAFSLNIGQYSQEPVPSLFGYHIILVQDKKAEKKLTFEEARTQLQIELPTEKKVEKFESWFEQVKSMAEIERKIA</sequence>
<dbReference type="Gene3D" id="3.10.50.40">
    <property type="match status" value="1"/>
</dbReference>
<comment type="catalytic activity">
    <reaction evidence="1">
        <text>[protein]-peptidylproline (omega=180) = [protein]-peptidylproline (omega=0)</text>
        <dbReference type="Rhea" id="RHEA:16237"/>
        <dbReference type="Rhea" id="RHEA-COMP:10747"/>
        <dbReference type="Rhea" id="RHEA-COMP:10748"/>
        <dbReference type="ChEBI" id="CHEBI:83833"/>
        <dbReference type="ChEBI" id="CHEBI:83834"/>
        <dbReference type="EC" id="5.2.1.8"/>
    </reaction>
</comment>
<evidence type="ECO:0000256" key="3">
    <source>
        <dbReference type="ARBA" id="ARBA00022729"/>
    </source>
</evidence>